<organism evidence="3 4">
    <name type="scientific">Periconia macrospinosa</name>
    <dbReference type="NCBI Taxonomy" id="97972"/>
    <lineage>
        <taxon>Eukaryota</taxon>
        <taxon>Fungi</taxon>
        <taxon>Dikarya</taxon>
        <taxon>Ascomycota</taxon>
        <taxon>Pezizomycotina</taxon>
        <taxon>Dothideomycetes</taxon>
        <taxon>Pleosporomycetidae</taxon>
        <taxon>Pleosporales</taxon>
        <taxon>Massarineae</taxon>
        <taxon>Periconiaceae</taxon>
        <taxon>Periconia</taxon>
    </lineage>
</organism>
<dbReference type="EMBL" id="KZ806173">
    <property type="protein sequence ID" value="PVH90652.1"/>
    <property type="molecule type" value="Genomic_DNA"/>
</dbReference>
<dbReference type="InterPro" id="IPR001138">
    <property type="entry name" value="Zn2Cys6_DnaBD"/>
</dbReference>
<dbReference type="CDD" id="cd00067">
    <property type="entry name" value="GAL4"/>
    <property type="match status" value="1"/>
</dbReference>
<gene>
    <name evidence="3" type="ORF">DM02DRAFT_419091</name>
</gene>
<evidence type="ECO:0000313" key="4">
    <source>
        <dbReference type="Proteomes" id="UP000244855"/>
    </source>
</evidence>
<evidence type="ECO:0000259" key="2">
    <source>
        <dbReference type="PROSITE" id="PS50048"/>
    </source>
</evidence>
<keyword evidence="4" id="KW-1185">Reference proteome</keyword>
<keyword evidence="1" id="KW-0539">Nucleus</keyword>
<dbReference type="AlphaFoldDB" id="A0A2V1CY40"/>
<dbReference type="Pfam" id="PF00172">
    <property type="entry name" value="Zn_clus"/>
    <property type="match status" value="1"/>
</dbReference>
<sequence length="389" mass="43969">MPKKRPHLKSRFGCDQCRKRRVKCDEKVPRCTSCTNRGDECIFSRQPPSKFNAVNENESPELFGPASSVTSSSTDWSLYPASNAYTVPASSPSLHEPIAITNVALMHHWCTQTCHSFTRKESELFREYVGQEAFQHDYLMEAIFAMTLLHMASAMEDPTAIRPVVSAALRHQNQSVLGLRTTLNNISPSNCDAAFACSVLIMVCAIISPLLPTGDSEQVKPTSETVLLLVEFMNGVSSIVGITRHWIEQGPLHKFFGVVEPQPLFNGEWGYATALRQLMDTEISHASSRRQNLENAIHGLGKISNKETCAVLWIVKVDPEFIDELRRGDPIAMMIFMHWGVLLYTTDDMWWKKYSGSRLVQELSSTLVGYGEDWERMSRWCRRQVGLYE</sequence>
<dbReference type="PROSITE" id="PS00463">
    <property type="entry name" value="ZN2_CY6_FUNGAL_1"/>
    <property type="match status" value="1"/>
</dbReference>
<feature type="domain" description="Zn(2)-C6 fungal-type" evidence="2">
    <location>
        <begin position="13"/>
        <end position="43"/>
    </location>
</feature>
<dbReference type="GO" id="GO:0008270">
    <property type="term" value="F:zinc ion binding"/>
    <property type="evidence" value="ECO:0007669"/>
    <property type="project" value="InterPro"/>
</dbReference>
<evidence type="ECO:0000313" key="3">
    <source>
        <dbReference type="EMBL" id="PVH90652.1"/>
    </source>
</evidence>
<dbReference type="STRING" id="97972.A0A2V1CY40"/>
<dbReference type="PANTHER" id="PTHR47784">
    <property type="entry name" value="STEROL UPTAKE CONTROL PROTEIN 2"/>
    <property type="match status" value="1"/>
</dbReference>
<dbReference type="GO" id="GO:0001228">
    <property type="term" value="F:DNA-binding transcription activator activity, RNA polymerase II-specific"/>
    <property type="evidence" value="ECO:0007669"/>
    <property type="project" value="TreeGrafter"/>
</dbReference>
<proteinExistence type="predicted"/>
<dbReference type="PROSITE" id="PS50048">
    <property type="entry name" value="ZN2_CY6_FUNGAL_2"/>
    <property type="match status" value="1"/>
</dbReference>
<reference evidence="3 4" key="1">
    <citation type="journal article" date="2018" name="Sci. Rep.">
        <title>Comparative genomics provides insights into the lifestyle and reveals functional heterogeneity of dark septate endophytic fungi.</title>
        <authorList>
            <person name="Knapp D.G."/>
            <person name="Nemeth J.B."/>
            <person name="Barry K."/>
            <person name="Hainaut M."/>
            <person name="Henrissat B."/>
            <person name="Johnson J."/>
            <person name="Kuo A."/>
            <person name="Lim J.H.P."/>
            <person name="Lipzen A."/>
            <person name="Nolan M."/>
            <person name="Ohm R.A."/>
            <person name="Tamas L."/>
            <person name="Grigoriev I.V."/>
            <person name="Spatafora J.W."/>
            <person name="Nagy L.G."/>
            <person name="Kovacs G.M."/>
        </authorList>
    </citation>
    <scope>NUCLEOTIDE SEQUENCE [LARGE SCALE GENOMIC DNA]</scope>
    <source>
        <strain evidence="3 4">DSE2036</strain>
    </source>
</reference>
<dbReference type="PANTHER" id="PTHR47784:SF10">
    <property type="entry name" value="TRANSCRIPTION FACTOR, PUTATIVE (AFU_ORTHOLOGUE AFUA_6G14150)-RELATED"/>
    <property type="match status" value="1"/>
</dbReference>
<accession>A0A2V1CY40</accession>
<dbReference type="SUPFAM" id="SSF57701">
    <property type="entry name" value="Zn2/Cys6 DNA-binding domain"/>
    <property type="match status" value="1"/>
</dbReference>
<dbReference type="InterPro" id="IPR053157">
    <property type="entry name" value="Sterol_Uptake_Regulator"/>
</dbReference>
<name>A0A2V1CY40_9PLEO</name>
<dbReference type="Gene3D" id="4.10.240.10">
    <property type="entry name" value="Zn(2)-C6 fungal-type DNA-binding domain"/>
    <property type="match status" value="1"/>
</dbReference>
<dbReference type="SMART" id="SM00066">
    <property type="entry name" value="GAL4"/>
    <property type="match status" value="1"/>
</dbReference>
<dbReference type="InterPro" id="IPR036864">
    <property type="entry name" value="Zn2-C6_fun-type_DNA-bd_sf"/>
</dbReference>
<evidence type="ECO:0000256" key="1">
    <source>
        <dbReference type="ARBA" id="ARBA00023242"/>
    </source>
</evidence>
<protein>
    <recommendedName>
        <fullName evidence="2">Zn(2)-C6 fungal-type domain-containing protein</fullName>
    </recommendedName>
</protein>
<dbReference type="OrthoDB" id="4937900at2759"/>
<dbReference type="Proteomes" id="UP000244855">
    <property type="component" value="Unassembled WGS sequence"/>
</dbReference>